<name>A0ABX2FUL3_9BACT</name>
<evidence type="ECO:0000259" key="2">
    <source>
        <dbReference type="Pfam" id="PF13568"/>
    </source>
</evidence>
<dbReference type="Proteomes" id="UP000779507">
    <property type="component" value="Unassembled WGS sequence"/>
</dbReference>
<accession>A0ABX2FUL3</accession>
<comment type="caution">
    <text evidence="3">The sequence shown here is derived from an EMBL/GenBank/DDBJ whole genome shotgun (WGS) entry which is preliminary data.</text>
</comment>
<evidence type="ECO:0000256" key="1">
    <source>
        <dbReference type="SAM" id="SignalP"/>
    </source>
</evidence>
<keyword evidence="4" id="KW-1185">Reference proteome</keyword>
<dbReference type="Pfam" id="PF13568">
    <property type="entry name" value="OMP_b-brl_2"/>
    <property type="match status" value="1"/>
</dbReference>
<feature type="domain" description="Outer membrane protein beta-barrel" evidence="2">
    <location>
        <begin position="22"/>
        <end position="179"/>
    </location>
</feature>
<proteinExistence type="predicted"/>
<dbReference type="RefSeq" id="WP_173811476.1">
    <property type="nucleotide sequence ID" value="NZ_JABSNP010000019.1"/>
</dbReference>
<gene>
    <name evidence="3" type="ORF">HNP98_003555</name>
</gene>
<dbReference type="InterPro" id="IPR025665">
    <property type="entry name" value="Beta-barrel_OMP_2"/>
</dbReference>
<keyword evidence="1" id="KW-0732">Signal</keyword>
<reference evidence="3 4" key="1">
    <citation type="submission" date="2020-05" db="EMBL/GenBank/DDBJ databases">
        <title>Genomic Encyclopedia of Type Strains, Phase IV (KMG-V): Genome sequencing to study the core and pangenomes of soil and plant-associated prokaryotes.</title>
        <authorList>
            <person name="Whitman W."/>
        </authorList>
    </citation>
    <scope>NUCLEOTIDE SEQUENCE [LARGE SCALE GENOMIC DNA]</scope>
    <source>
        <strain evidence="3 4">9A</strain>
    </source>
</reference>
<evidence type="ECO:0000313" key="3">
    <source>
        <dbReference type="EMBL" id="NRT20711.1"/>
    </source>
</evidence>
<feature type="chain" id="PRO_5046796943" description="Outer membrane protein beta-barrel domain-containing protein" evidence="1">
    <location>
        <begin position="23"/>
        <end position="208"/>
    </location>
</feature>
<protein>
    <recommendedName>
        <fullName evidence="2">Outer membrane protein beta-barrel domain-containing protein</fullName>
    </recommendedName>
</protein>
<evidence type="ECO:0000313" key="4">
    <source>
        <dbReference type="Proteomes" id="UP000779507"/>
    </source>
</evidence>
<feature type="signal peptide" evidence="1">
    <location>
        <begin position="1"/>
        <end position="22"/>
    </location>
</feature>
<organism evidence="3 4">
    <name type="scientific">Hymenobacter caeli</name>
    <dbReference type="NCBI Taxonomy" id="2735894"/>
    <lineage>
        <taxon>Bacteria</taxon>
        <taxon>Pseudomonadati</taxon>
        <taxon>Bacteroidota</taxon>
        <taxon>Cytophagia</taxon>
        <taxon>Cytophagales</taxon>
        <taxon>Hymenobacteraceae</taxon>
        <taxon>Hymenobacter</taxon>
    </lineage>
</organism>
<dbReference type="EMBL" id="JABSNP010000019">
    <property type="protein sequence ID" value="NRT20711.1"/>
    <property type="molecule type" value="Genomic_DNA"/>
</dbReference>
<sequence length="208" mass="21917">MKLLAFPLAAALAVAFAPKAQAQFGVKAGVNAAEISGSDGQSSSYKTFYHVGVFYQIKLVGPLSIQPEIQYSLQGGNLKDAYSDYDTKLHYFALPVLAKVTLGPVFVEAGPQFGVLVNATQNGKVQVTGTNGNPSTGQADNQTATDQYKRADFSLAAGAGLKFGSLTLGGRFVAGLNDINDAKTLTGTNDPRLQNRVFQAYAAIQFGK</sequence>